<sequence length="144" mass="16014">MTDVKPEQTSMSLLASGKSSRLLEMRKKSRQASADNLSAENGIGRPATQSARNDVNPQLLLAQQLIDRRLADILAGFPAGRQRSLFKIRYGIDPEKLKQQPIDHIAKLLNISHPLFINPRGDTKKVLELTYTGQQASIPPFAKR</sequence>
<dbReference type="HOGENOM" id="CLU_1794251_0_0_6"/>
<evidence type="ECO:0000313" key="3">
    <source>
        <dbReference type="Proteomes" id="UP000008888"/>
    </source>
</evidence>
<dbReference type="AlphaFoldDB" id="G0A0X5"/>
<reference evidence="2 3" key="1">
    <citation type="journal article" date="2011" name="J. Bacteriol.">
        <title>Complete Genome Sequence of the Aerobic Marine Methanotroph Methylomonas methanica MC09.</title>
        <authorList>
            <person name="Boden R."/>
            <person name="Cunliffe M."/>
            <person name="Scanlan J."/>
            <person name="Moussard H."/>
            <person name="Kits K.D."/>
            <person name="Klotz M.G."/>
            <person name="Jetten M.S."/>
            <person name="Vuilleumier S."/>
            <person name="Han J."/>
            <person name="Peters L."/>
            <person name="Mikhailova N."/>
            <person name="Teshima H."/>
            <person name="Tapia R."/>
            <person name="Kyrpides N."/>
            <person name="Ivanova N."/>
            <person name="Pagani I."/>
            <person name="Cheng J.F."/>
            <person name="Goodwin L."/>
            <person name="Han C."/>
            <person name="Hauser L."/>
            <person name="Land M.L."/>
            <person name="Lapidus A."/>
            <person name="Lucas S."/>
            <person name="Pitluck S."/>
            <person name="Woyke T."/>
            <person name="Stein L."/>
            <person name="Murrell J.C."/>
        </authorList>
    </citation>
    <scope>NUCLEOTIDE SEQUENCE [LARGE SCALE GENOMIC DNA]</scope>
    <source>
        <strain evidence="2 3">MC09</strain>
    </source>
</reference>
<evidence type="ECO:0000313" key="2">
    <source>
        <dbReference type="EMBL" id="AEG01231.1"/>
    </source>
</evidence>
<dbReference type="Proteomes" id="UP000008888">
    <property type="component" value="Chromosome"/>
</dbReference>
<accession>G0A0X5</accession>
<gene>
    <name evidence="2" type="ordered locus">Metme_2850</name>
</gene>
<reference evidence="3" key="3">
    <citation type="submission" date="2011-05" db="EMBL/GenBank/DDBJ databases">
        <title>Complete sequence of Methylomonas methanica MC09.</title>
        <authorList>
            <consortium name="US DOE Joint Genome Institute"/>
            <person name="Lucas S."/>
            <person name="Han J."/>
            <person name="Lapidus A."/>
            <person name="Cheng J.-F."/>
            <person name="Goodwin L."/>
            <person name="Pitluck S."/>
            <person name="Peters L."/>
            <person name="Mikhailova N."/>
            <person name="Teshima H."/>
            <person name="Han C."/>
            <person name="Tapia R."/>
            <person name="Land M."/>
            <person name="Hauser L."/>
            <person name="Kyrpides N."/>
            <person name="Ivanova N."/>
            <person name="Pagani I."/>
            <person name="Stein L."/>
            <person name="Woyke T."/>
        </authorList>
    </citation>
    <scope>NUCLEOTIDE SEQUENCE [LARGE SCALE GENOMIC DNA]</scope>
    <source>
        <strain evidence="3">MC09</strain>
    </source>
</reference>
<organism evidence="2 3">
    <name type="scientific">Methylomonas methanica (strain DSM 25384 / MC09)</name>
    <dbReference type="NCBI Taxonomy" id="857087"/>
    <lineage>
        <taxon>Bacteria</taxon>
        <taxon>Pseudomonadati</taxon>
        <taxon>Pseudomonadota</taxon>
        <taxon>Gammaproteobacteria</taxon>
        <taxon>Methylococcales</taxon>
        <taxon>Methylococcaceae</taxon>
        <taxon>Methylomonas</taxon>
    </lineage>
</organism>
<dbReference type="STRING" id="857087.Metme_2850"/>
<name>G0A0X5_METMM</name>
<keyword evidence="3" id="KW-1185">Reference proteome</keyword>
<feature type="region of interest" description="Disordered" evidence="1">
    <location>
        <begin position="24"/>
        <end position="51"/>
    </location>
</feature>
<dbReference type="OrthoDB" id="5573933at2"/>
<protein>
    <submittedName>
        <fullName evidence="2">Uncharacterized protein</fullName>
    </submittedName>
</protein>
<evidence type="ECO:0000256" key="1">
    <source>
        <dbReference type="SAM" id="MobiDB-lite"/>
    </source>
</evidence>
<dbReference type="EMBL" id="CP002738">
    <property type="protein sequence ID" value="AEG01231.1"/>
    <property type="molecule type" value="Genomic_DNA"/>
</dbReference>
<reference key="2">
    <citation type="submission" date="2011-05" db="EMBL/GenBank/DDBJ databases">
        <title>Complete genome sequence of the aerobic marine methanotroph Methylomonas methanica MC09.</title>
        <authorList>
            <person name="Boden R."/>
            <person name="Cunliffe M."/>
            <person name="Scanlan J."/>
            <person name="Moussard H."/>
            <person name="Kits K.D."/>
            <person name="Klotz M."/>
            <person name="Jetten M."/>
            <person name="Vuilleumier S."/>
            <person name="Han J."/>
            <person name="Peters L."/>
            <person name="Mikhailova N."/>
            <person name="Teshima H."/>
            <person name="Tapia R."/>
            <person name="Kyrpides N."/>
            <person name="Ivanova N."/>
            <person name="Pagani I."/>
            <person name="Cheng J.-F."/>
            <person name="Goodwin L."/>
            <person name="Han C."/>
            <person name="Hauser L."/>
            <person name="Land M."/>
            <person name="Lapidus A."/>
            <person name="Lucas S."/>
            <person name="Pitluck S."/>
            <person name="Woyke T."/>
            <person name="Stein L.Y."/>
            <person name="Murrell C."/>
        </authorList>
    </citation>
    <scope>NUCLEOTIDE SEQUENCE</scope>
    <source>
        <strain>MC09</strain>
    </source>
</reference>
<dbReference type="KEGG" id="mmt:Metme_2850"/>
<dbReference type="RefSeq" id="WP_013819464.1">
    <property type="nucleotide sequence ID" value="NC_015572.1"/>
</dbReference>
<proteinExistence type="predicted"/>